<feature type="compositionally biased region" description="Polar residues" evidence="9">
    <location>
        <begin position="140"/>
        <end position="163"/>
    </location>
</feature>
<evidence type="ECO:0000256" key="7">
    <source>
        <dbReference type="ARBA" id="ARBA00022833"/>
    </source>
</evidence>
<evidence type="ECO:0000256" key="4">
    <source>
        <dbReference type="ARBA" id="ARBA00022723"/>
    </source>
</evidence>
<dbReference type="OrthoDB" id="1714475at2759"/>
<feature type="compositionally biased region" description="Polar residues" evidence="9">
    <location>
        <begin position="173"/>
        <end position="183"/>
    </location>
</feature>
<dbReference type="GO" id="GO:0061630">
    <property type="term" value="F:ubiquitin protein ligase activity"/>
    <property type="evidence" value="ECO:0007669"/>
    <property type="project" value="UniProtKB-EC"/>
</dbReference>
<evidence type="ECO:0000256" key="9">
    <source>
        <dbReference type="SAM" id="MobiDB-lite"/>
    </source>
</evidence>
<evidence type="ECO:0000259" key="10">
    <source>
        <dbReference type="PROSITE" id="PS50089"/>
    </source>
</evidence>
<keyword evidence="6" id="KW-0833">Ubl conjugation pathway</keyword>
<feature type="region of interest" description="Disordered" evidence="9">
    <location>
        <begin position="39"/>
        <end position="355"/>
    </location>
</feature>
<keyword evidence="5 8" id="KW-0863">Zinc-finger</keyword>
<keyword evidence="12" id="KW-1185">Reference proteome</keyword>
<evidence type="ECO:0000256" key="2">
    <source>
        <dbReference type="ARBA" id="ARBA00012483"/>
    </source>
</evidence>
<evidence type="ECO:0000256" key="3">
    <source>
        <dbReference type="ARBA" id="ARBA00022679"/>
    </source>
</evidence>
<evidence type="ECO:0000313" key="11">
    <source>
        <dbReference type="EMBL" id="KAH9362841.1"/>
    </source>
</evidence>
<dbReference type="InterPro" id="IPR001841">
    <property type="entry name" value="Znf_RING"/>
</dbReference>
<dbReference type="Proteomes" id="UP000821853">
    <property type="component" value="Chromosome 1"/>
</dbReference>
<dbReference type="EC" id="2.3.2.27" evidence="2"/>
<evidence type="ECO:0000256" key="1">
    <source>
        <dbReference type="ARBA" id="ARBA00000900"/>
    </source>
</evidence>
<feature type="compositionally biased region" description="Polar residues" evidence="9">
    <location>
        <begin position="39"/>
        <end position="54"/>
    </location>
</feature>
<feature type="compositionally biased region" description="Basic and acidic residues" evidence="9">
    <location>
        <begin position="269"/>
        <end position="283"/>
    </location>
</feature>
<comment type="caution">
    <text evidence="11">The sequence shown here is derived from an EMBL/GenBank/DDBJ whole genome shotgun (WGS) entry which is preliminary data.</text>
</comment>
<proteinExistence type="predicted"/>
<dbReference type="GO" id="GO:0008270">
    <property type="term" value="F:zinc ion binding"/>
    <property type="evidence" value="ECO:0007669"/>
    <property type="project" value="UniProtKB-KW"/>
</dbReference>
<keyword evidence="7" id="KW-0862">Zinc</keyword>
<sequence length="501" mass="53077">MDNPHREAGILHQNSPGDTVVVNDCSGLAGASSLGLCSQNSAELAPEPTTSSTAEESDEHPVQQARPARLSDLVACHHHAPPPSSDYPGDGPDQRSSESPARKKLKLSPEAADVEVATPVLPAIPPSLFEQGPSTGAAGRSSTYHESTGQNATHTSCTASASLQRELEPPASSDRTGSHSSTHLLPCDTTLGETPPPTENSVFEPSQVTATAPPQPVVSLISNTVMSSSGPRMDSHQSAGSTDPCKEHEIVAVAGPSAAGRSTLQPHSDILDLDRAEELRQDESGESSSPSSLEAAQDLLPHLPSPAYAVHQSPMHEPAVSPPSPAWSPPTSPPPFQPFQPPDLQYFPPPEFPPLPPPQLAALPALQLPPLPPPDFFLNVQIAPPFNDWMAMAMLEAEEAGAFDLPINIDETWEEPVPPGLSQGQIERLVTYQLTQEANESSAEPCVMCANHYQAEELVRVLPCGHEFHSPCIDTWLQINRACPFCRCDASTGTADAGEDS</sequence>
<name>A0A9J6FKC0_HAELO</name>
<comment type="catalytic activity">
    <reaction evidence="1">
        <text>S-ubiquitinyl-[E2 ubiquitin-conjugating enzyme]-L-cysteine + [acceptor protein]-L-lysine = [E2 ubiquitin-conjugating enzyme]-L-cysteine + N(6)-ubiquitinyl-[acceptor protein]-L-lysine.</text>
        <dbReference type="EC" id="2.3.2.27"/>
    </reaction>
</comment>
<dbReference type="PANTHER" id="PTHR22937:SF65">
    <property type="entry name" value="E3 UBIQUITIN-PROTEIN LIGASE ARK2C"/>
    <property type="match status" value="1"/>
</dbReference>
<feature type="compositionally biased region" description="Polar residues" evidence="9">
    <location>
        <begin position="199"/>
        <end position="212"/>
    </location>
</feature>
<dbReference type="InterPro" id="IPR045191">
    <property type="entry name" value="MBR1/2-like"/>
</dbReference>
<feature type="compositionally biased region" description="Polar residues" evidence="9">
    <location>
        <begin position="220"/>
        <end position="241"/>
    </location>
</feature>
<protein>
    <recommendedName>
        <fullName evidence="2">RING-type E3 ubiquitin transferase</fullName>
        <ecNumber evidence="2">2.3.2.27</ecNumber>
    </recommendedName>
</protein>
<gene>
    <name evidence="11" type="ORF">HPB48_015196</name>
</gene>
<dbReference type="OMA" id="PRNHMST"/>
<reference evidence="11 12" key="1">
    <citation type="journal article" date="2020" name="Cell">
        <title>Large-Scale Comparative Analyses of Tick Genomes Elucidate Their Genetic Diversity and Vector Capacities.</title>
        <authorList>
            <consortium name="Tick Genome and Microbiome Consortium (TIGMIC)"/>
            <person name="Jia N."/>
            <person name="Wang J."/>
            <person name="Shi W."/>
            <person name="Du L."/>
            <person name="Sun Y."/>
            <person name="Zhan W."/>
            <person name="Jiang J.F."/>
            <person name="Wang Q."/>
            <person name="Zhang B."/>
            <person name="Ji P."/>
            <person name="Bell-Sakyi L."/>
            <person name="Cui X.M."/>
            <person name="Yuan T.T."/>
            <person name="Jiang B.G."/>
            <person name="Yang W.F."/>
            <person name="Lam T.T."/>
            <person name="Chang Q.C."/>
            <person name="Ding S.J."/>
            <person name="Wang X.J."/>
            <person name="Zhu J.G."/>
            <person name="Ruan X.D."/>
            <person name="Zhao L."/>
            <person name="Wei J.T."/>
            <person name="Ye R.Z."/>
            <person name="Que T.C."/>
            <person name="Du C.H."/>
            <person name="Zhou Y.H."/>
            <person name="Cheng J.X."/>
            <person name="Dai P.F."/>
            <person name="Guo W.B."/>
            <person name="Han X.H."/>
            <person name="Huang E.J."/>
            <person name="Li L.F."/>
            <person name="Wei W."/>
            <person name="Gao Y.C."/>
            <person name="Liu J.Z."/>
            <person name="Shao H.Z."/>
            <person name="Wang X."/>
            <person name="Wang C.C."/>
            <person name="Yang T.C."/>
            <person name="Huo Q.B."/>
            <person name="Li W."/>
            <person name="Chen H.Y."/>
            <person name="Chen S.E."/>
            <person name="Zhou L.G."/>
            <person name="Ni X.B."/>
            <person name="Tian J.H."/>
            <person name="Sheng Y."/>
            <person name="Liu T."/>
            <person name="Pan Y.S."/>
            <person name="Xia L.Y."/>
            <person name="Li J."/>
            <person name="Zhao F."/>
            <person name="Cao W.C."/>
        </authorList>
    </citation>
    <scope>NUCLEOTIDE SEQUENCE [LARGE SCALE GENOMIC DNA]</scope>
    <source>
        <strain evidence="11">HaeL-2018</strain>
    </source>
</reference>
<dbReference type="EMBL" id="JABSTR010000001">
    <property type="protein sequence ID" value="KAH9362841.1"/>
    <property type="molecule type" value="Genomic_DNA"/>
</dbReference>
<feature type="compositionally biased region" description="Pro residues" evidence="9">
    <location>
        <begin position="320"/>
        <end position="355"/>
    </location>
</feature>
<dbReference type="PROSITE" id="PS50089">
    <property type="entry name" value="ZF_RING_2"/>
    <property type="match status" value="1"/>
</dbReference>
<dbReference type="Gene3D" id="3.30.40.10">
    <property type="entry name" value="Zinc/RING finger domain, C3HC4 (zinc finger)"/>
    <property type="match status" value="1"/>
</dbReference>
<evidence type="ECO:0000256" key="5">
    <source>
        <dbReference type="ARBA" id="ARBA00022771"/>
    </source>
</evidence>
<dbReference type="AlphaFoldDB" id="A0A9J6FKC0"/>
<dbReference type="Pfam" id="PF13639">
    <property type="entry name" value="zf-RING_2"/>
    <property type="match status" value="1"/>
</dbReference>
<dbReference type="VEuPathDB" id="VectorBase:HLOH_049782"/>
<accession>A0A9J6FKC0</accession>
<feature type="domain" description="RING-type" evidence="10">
    <location>
        <begin position="446"/>
        <end position="487"/>
    </location>
</feature>
<keyword evidence="3" id="KW-0808">Transferase</keyword>
<keyword evidence="4" id="KW-0479">Metal-binding</keyword>
<dbReference type="InterPro" id="IPR013083">
    <property type="entry name" value="Znf_RING/FYVE/PHD"/>
</dbReference>
<dbReference type="SUPFAM" id="SSF57850">
    <property type="entry name" value="RING/U-box"/>
    <property type="match status" value="1"/>
</dbReference>
<organism evidence="11 12">
    <name type="scientific">Haemaphysalis longicornis</name>
    <name type="common">Bush tick</name>
    <dbReference type="NCBI Taxonomy" id="44386"/>
    <lineage>
        <taxon>Eukaryota</taxon>
        <taxon>Metazoa</taxon>
        <taxon>Ecdysozoa</taxon>
        <taxon>Arthropoda</taxon>
        <taxon>Chelicerata</taxon>
        <taxon>Arachnida</taxon>
        <taxon>Acari</taxon>
        <taxon>Parasitiformes</taxon>
        <taxon>Ixodida</taxon>
        <taxon>Ixodoidea</taxon>
        <taxon>Ixodidae</taxon>
        <taxon>Haemaphysalinae</taxon>
        <taxon>Haemaphysalis</taxon>
    </lineage>
</organism>
<evidence type="ECO:0000313" key="12">
    <source>
        <dbReference type="Proteomes" id="UP000821853"/>
    </source>
</evidence>
<evidence type="ECO:0000256" key="6">
    <source>
        <dbReference type="ARBA" id="ARBA00022786"/>
    </source>
</evidence>
<dbReference type="SMART" id="SM00184">
    <property type="entry name" value="RING"/>
    <property type="match status" value="1"/>
</dbReference>
<dbReference type="PANTHER" id="PTHR22937">
    <property type="entry name" value="E3 UBIQUITIN-PROTEIN LIGASE RNF165"/>
    <property type="match status" value="1"/>
</dbReference>
<evidence type="ECO:0000256" key="8">
    <source>
        <dbReference type="PROSITE-ProRule" id="PRU00175"/>
    </source>
</evidence>